<evidence type="ECO:0000313" key="4">
    <source>
        <dbReference type="Proteomes" id="UP001610334"/>
    </source>
</evidence>
<dbReference type="PRINTS" id="PR00837">
    <property type="entry name" value="V5TPXLIKE"/>
</dbReference>
<evidence type="ECO:0000259" key="2">
    <source>
        <dbReference type="SMART" id="SM00198"/>
    </source>
</evidence>
<dbReference type="Proteomes" id="UP001610334">
    <property type="component" value="Unassembled WGS sequence"/>
</dbReference>
<name>A0ABR4GXU8_9EURO</name>
<evidence type="ECO:0000313" key="3">
    <source>
        <dbReference type="EMBL" id="KAL2808015.1"/>
    </source>
</evidence>
<organism evidence="3 4">
    <name type="scientific">Aspergillus granulosus</name>
    <dbReference type="NCBI Taxonomy" id="176169"/>
    <lineage>
        <taxon>Eukaryota</taxon>
        <taxon>Fungi</taxon>
        <taxon>Dikarya</taxon>
        <taxon>Ascomycota</taxon>
        <taxon>Pezizomycotina</taxon>
        <taxon>Eurotiomycetes</taxon>
        <taxon>Eurotiomycetidae</taxon>
        <taxon>Eurotiales</taxon>
        <taxon>Aspergillaceae</taxon>
        <taxon>Aspergillus</taxon>
        <taxon>Aspergillus subgen. Nidulantes</taxon>
    </lineage>
</organism>
<dbReference type="InterPro" id="IPR014044">
    <property type="entry name" value="CAP_dom"/>
</dbReference>
<proteinExistence type="predicted"/>
<feature type="signal peptide" evidence="1">
    <location>
        <begin position="1"/>
        <end position="27"/>
    </location>
</feature>
<keyword evidence="1" id="KW-0732">Signal</keyword>
<dbReference type="PROSITE" id="PS01009">
    <property type="entry name" value="CRISP_1"/>
    <property type="match status" value="1"/>
</dbReference>
<reference evidence="3 4" key="1">
    <citation type="submission" date="2024-07" db="EMBL/GenBank/DDBJ databases">
        <title>Section-level genome sequencing and comparative genomics of Aspergillus sections Usti and Cavernicolus.</title>
        <authorList>
            <consortium name="Lawrence Berkeley National Laboratory"/>
            <person name="Nybo J.L."/>
            <person name="Vesth T.C."/>
            <person name="Theobald S."/>
            <person name="Frisvad J.C."/>
            <person name="Larsen T.O."/>
            <person name="Kjaerboelling I."/>
            <person name="Rothschild-Mancinelli K."/>
            <person name="Lyhne E.K."/>
            <person name="Kogle M.E."/>
            <person name="Barry K."/>
            <person name="Clum A."/>
            <person name="Na H."/>
            <person name="Ledsgaard L."/>
            <person name="Lin J."/>
            <person name="Lipzen A."/>
            <person name="Kuo A."/>
            <person name="Riley R."/>
            <person name="Mondo S."/>
            <person name="Labutti K."/>
            <person name="Haridas S."/>
            <person name="Pangalinan J."/>
            <person name="Salamov A.A."/>
            <person name="Simmons B.A."/>
            <person name="Magnuson J.K."/>
            <person name="Chen J."/>
            <person name="Drula E."/>
            <person name="Henrissat B."/>
            <person name="Wiebenga A."/>
            <person name="Lubbers R.J."/>
            <person name="Gomes A.C."/>
            <person name="Makela M.R."/>
            <person name="Stajich J."/>
            <person name="Grigoriev I.V."/>
            <person name="Mortensen U.H."/>
            <person name="De Vries R.P."/>
            <person name="Baker S.E."/>
            <person name="Andersen M.R."/>
        </authorList>
    </citation>
    <scope>NUCLEOTIDE SEQUENCE [LARGE SCALE GENOMIC DNA]</scope>
    <source>
        <strain evidence="3 4">CBS 588.65</strain>
    </source>
</reference>
<evidence type="ECO:0000256" key="1">
    <source>
        <dbReference type="SAM" id="SignalP"/>
    </source>
</evidence>
<dbReference type="InterPro" id="IPR018244">
    <property type="entry name" value="Allrgn_V5/Tpx1_CS"/>
</dbReference>
<feature type="domain" description="SCP" evidence="2">
    <location>
        <begin position="64"/>
        <end position="202"/>
    </location>
</feature>
<dbReference type="EMBL" id="JBFXLT010000124">
    <property type="protein sequence ID" value="KAL2808015.1"/>
    <property type="molecule type" value="Genomic_DNA"/>
</dbReference>
<dbReference type="Gene3D" id="3.40.33.10">
    <property type="entry name" value="CAP"/>
    <property type="match status" value="1"/>
</dbReference>
<dbReference type="Pfam" id="PF00188">
    <property type="entry name" value="CAP"/>
    <property type="match status" value="1"/>
</dbReference>
<dbReference type="SMART" id="SM00198">
    <property type="entry name" value="SCP"/>
    <property type="match status" value="1"/>
</dbReference>
<dbReference type="SUPFAM" id="SSF55797">
    <property type="entry name" value="PR-1-like"/>
    <property type="match status" value="1"/>
</dbReference>
<accession>A0ABR4GXU8</accession>
<sequence>MRLFLASTWTSTLTILLVPSITTPASANEIVTVTITAVRTETATTIATMTPEVPQDPSYISASLFESSVLATTNDYRAQYNASALTWNDTLADYASRWAEGCVWEHSHGPYGENLAYGYGNATSAVQAWGDESEMYDFDKPTGFTKQTGHFTQLVWRGTREVGCAAVDCGLTDPDDDDEEAAQRAQGWYLVCEYMPGGNVVGGGDDEYKYFRLNVLPAVDEDDENEGEPGIWLWRDDGAILRPIGWRKGLCWFGMVVYLSSVAY</sequence>
<dbReference type="PANTHER" id="PTHR10334">
    <property type="entry name" value="CYSTEINE-RICH SECRETORY PROTEIN-RELATED"/>
    <property type="match status" value="1"/>
</dbReference>
<gene>
    <name evidence="3" type="ORF">BJX63DRAFT_436528</name>
</gene>
<feature type="chain" id="PRO_5045556850" evidence="1">
    <location>
        <begin position="28"/>
        <end position="264"/>
    </location>
</feature>
<dbReference type="InterPro" id="IPR001283">
    <property type="entry name" value="CRISP-related"/>
</dbReference>
<protein>
    <submittedName>
        <fullName evidence="3">CAP domain-containing protein</fullName>
    </submittedName>
</protein>
<keyword evidence="4" id="KW-1185">Reference proteome</keyword>
<comment type="caution">
    <text evidence="3">The sequence shown here is derived from an EMBL/GenBank/DDBJ whole genome shotgun (WGS) entry which is preliminary data.</text>
</comment>
<dbReference type="InterPro" id="IPR035940">
    <property type="entry name" value="CAP_sf"/>
</dbReference>